<sequence>MTDYTAFFLNRSGSVTPIECIEMSHPDFESSFHYTSDDTYGVTVKHEQDGPDYFYQYQPMTIKRSTVSNNLDQKISLTIGDVDDKLILAADKSRLSSYWNVRPKVKWRLYRDDNLTSPLVTLQTLEVASISKDDTGNCTFEAVAPELNKVKTGEIYDLERFPLLRGLI</sequence>
<dbReference type="AlphaFoldDB" id="A0A1L5TSG1"/>
<accession>A0A1L5TSG1</accession>
<evidence type="ECO:0000313" key="2">
    <source>
        <dbReference type="Proteomes" id="UP000072389"/>
    </source>
</evidence>
<protein>
    <recommendedName>
        <fullName evidence="3">DUF1833 domain-containing protein</fullName>
    </recommendedName>
</protein>
<evidence type="ECO:0008006" key="3">
    <source>
        <dbReference type="Google" id="ProtNLM"/>
    </source>
</evidence>
<dbReference type="EMBL" id="CP018664">
    <property type="protein sequence ID" value="APP32192.1"/>
    <property type="molecule type" value="Genomic_DNA"/>
</dbReference>
<dbReference type="Proteomes" id="UP000072389">
    <property type="component" value="Chromosome"/>
</dbReference>
<proteinExistence type="predicted"/>
<dbReference type="RefSeq" id="WP_000133292.1">
    <property type="nucleotide sequence ID" value="NZ_CAJHFL010000032.1"/>
</dbReference>
<evidence type="ECO:0000313" key="1">
    <source>
        <dbReference type="EMBL" id="APP32192.1"/>
    </source>
</evidence>
<gene>
    <name evidence="1" type="ORF">AUO97_15680</name>
</gene>
<organism evidence="1 2">
    <name type="scientific">Acinetobacter baumannii</name>
    <dbReference type="NCBI Taxonomy" id="470"/>
    <lineage>
        <taxon>Bacteria</taxon>
        <taxon>Pseudomonadati</taxon>
        <taxon>Pseudomonadota</taxon>
        <taxon>Gammaproteobacteria</taxon>
        <taxon>Moraxellales</taxon>
        <taxon>Moraxellaceae</taxon>
        <taxon>Acinetobacter</taxon>
        <taxon>Acinetobacter calcoaceticus/baumannii complex</taxon>
    </lineage>
</organism>
<reference evidence="1 2" key="1">
    <citation type="journal article" date="2014" name="Antimicrob. Agents Chemother.">
        <title>Triclosan can select for an AdeIJK-overexpressing mutant of Acinetobacter baumannii ATCC 17978 that displays reduced susceptibility to multiple antibiotics.</title>
        <authorList>
            <person name="Fernando D.M."/>
            <person name="Xu W."/>
            <person name="Loewen P.C."/>
            <person name="Zhanel G.G."/>
            <person name="Kumar A."/>
        </authorList>
    </citation>
    <scope>NUCLEOTIDE SEQUENCE [LARGE SCALE GENOMIC DNA]</scope>
    <source>
        <strain evidence="2">ATCC 17978</strain>
    </source>
</reference>
<name>A0A1L5TSG1_ACIBA</name>